<dbReference type="EMBL" id="NKHZ01000060">
    <property type="protein sequence ID" value="PNS16160.1"/>
    <property type="molecule type" value="Genomic_DNA"/>
</dbReference>
<dbReference type="Proteomes" id="UP000243797">
    <property type="component" value="Unassembled WGS sequence"/>
</dbReference>
<dbReference type="Pfam" id="PF24870">
    <property type="entry name" value="DUF7735"/>
    <property type="match status" value="1"/>
</dbReference>
<evidence type="ECO:0000259" key="2">
    <source>
        <dbReference type="Pfam" id="PF24870"/>
    </source>
</evidence>
<dbReference type="InParanoid" id="A0A2K1QMS1"/>
<feature type="chain" id="PRO_5014317649" description="DUF7735 domain-containing protein" evidence="1">
    <location>
        <begin position="17"/>
        <end position="202"/>
    </location>
</feature>
<evidence type="ECO:0000256" key="1">
    <source>
        <dbReference type="SAM" id="SignalP"/>
    </source>
</evidence>
<comment type="caution">
    <text evidence="3">The sequence shown here is derived from an EMBL/GenBank/DDBJ whole genome shotgun (WGS) entry which is preliminary data.</text>
</comment>
<gene>
    <name evidence="3" type="ORF">CAC42_4561</name>
</gene>
<name>A0A2K1QMS1_9PEZI</name>
<feature type="signal peptide" evidence="1">
    <location>
        <begin position="1"/>
        <end position="16"/>
    </location>
</feature>
<sequence>MLHLSLFLAISSTALSQTLSTTSIIPDNASCLDQNLTSYLLPPLPTDSLSSLLVPFITIPPTQTTSPCIPPASLPASLDQQYASYGSEVAAWYADRSDEIDRLRSECPNYWSSAVREVGGEALARAAGYRSCYPSAGGGGAAMTGPVTVTATATATASAVTATTTATMTASAGPTGVGSGPRLGIRLSRVVGAVVLVSVAQM</sequence>
<organism evidence="3 4">
    <name type="scientific">Sphaceloma murrayae</name>
    <dbReference type="NCBI Taxonomy" id="2082308"/>
    <lineage>
        <taxon>Eukaryota</taxon>
        <taxon>Fungi</taxon>
        <taxon>Dikarya</taxon>
        <taxon>Ascomycota</taxon>
        <taxon>Pezizomycotina</taxon>
        <taxon>Dothideomycetes</taxon>
        <taxon>Dothideomycetidae</taxon>
        <taxon>Myriangiales</taxon>
        <taxon>Elsinoaceae</taxon>
        <taxon>Sphaceloma</taxon>
    </lineage>
</organism>
<keyword evidence="4" id="KW-1185">Reference proteome</keyword>
<proteinExistence type="predicted"/>
<accession>A0A2K1QMS1</accession>
<feature type="domain" description="DUF7735" evidence="2">
    <location>
        <begin position="68"/>
        <end position="136"/>
    </location>
</feature>
<evidence type="ECO:0000313" key="4">
    <source>
        <dbReference type="Proteomes" id="UP000243797"/>
    </source>
</evidence>
<protein>
    <recommendedName>
        <fullName evidence="2">DUF7735 domain-containing protein</fullName>
    </recommendedName>
</protein>
<evidence type="ECO:0000313" key="3">
    <source>
        <dbReference type="EMBL" id="PNS16160.1"/>
    </source>
</evidence>
<dbReference type="InterPro" id="IPR056637">
    <property type="entry name" value="DUF7735"/>
</dbReference>
<keyword evidence="1" id="KW-0732">Signal</keyword>
<reference evidence="3 4" key="1">
    <citation type="submission" date="2017-06" db="EMBL/GenBank/DDBJ databases">
        <title>Draft genome sequence of a variant of Elsinoe murrayae.</title>
        <authorList>
            <person name="Cheng Q."/>
        </authorList>
    </citation>
    <scope>NUCLEOTIDE SEQUENCE [LARGE SCALE GENOMIC DNA]</scope>
    <source>
        <strain evidence="3 4">CQ-2017a</strain>
    </source>
</reference>
<dbReference type="AlphaFoldDB" id="A0A2K1QMS1"/>